<dbReference type="InterPro" id="IPR016812">
    <property type="entry name" value="PPase_methylesterase_euk"/>
</dbReference>
<dbReference type="InterPro" id="IPR022742">
    <property type="entry name" value="Hydrolase_4"/>
</dbReference>
<dbReference type="PANTHER" id="PTHR14189:SF0">
    <property type="entry name" value="PROTEIN PHOSPHATASE METHYLESTERASE 1"/>
    <property type="match status" value="1"/>
</dbReference>
<feature type="domain" description="Serine aminopeptidase S33" evidence="3">
    <location>
        <begin position="69"/>
        <end position="153"/>
    </location>
</feature>
<keyword evidence="2" id="KW-0378">Hydrolase</keyword>
<dbReference type="SUPFAM" id="SSF53474">
    <property type="entry name" value="alpha/beta-Hydrolases"/>
    <property type="match status" value="1"/>
</dbReference>
<proteinExistence type="predicted"/>
<dbReference type="InterPro" id="IPR029058">
    <property type="entry name" value="AB_hydrolase_fold"/>
</dbReference>
<dbReference type="Proteomes" id="UP000186594">
    <property type="component" value="Unassembled WGS sequence"/>
</dbReference>
<reference evidence="4 5" key="1">
    <citation type="submission" date="2016-04" db="EMBL/GenBank/DDBJ databases">
        <title>Evolutionary innovation and constraint leading to complex multicellularity in the Ascomycota.</title>
        <authorList>
            <person name="Cisse O."/>
            <person name="Nguyen A."/>
            <person name="Hewitt D.A."/>
            <person name="Jedd G."/>
            <person name="Stajich J.E."/>
        </authorList>
    </citation>
    <scope>NUCLEOTIDE SEQUENCE [LARGE SCALE GENOMIC DNA]</scope>
    <source>
        <strain evidence="4 5">DAH-3</strain>
    </source>
</reference>
<evidence type="ECO:0000313" key="5">
    <source>
        <dbReference type="Proteomes" id="UP000186594"/>
    </source>
</evidence>
<evidence type="ECO:0000313" key="4">
    <source>
        <dbReference type="EMBL" id="OLL21859.1"/>
    </source>
</evidence>
<accession>A0A1U7LGT6</accession>
<dbReference type="GO" id="GO:0051723">
    <property type="term" value="F:protein methylesterase activity"/>
    <property type="evidence" value="ECO:0007669"/>
    <property type="project" value="InterPro"/>
</dbReference>
<keyword evidence="1" id="KW-0719">Serine esterase</keyword>
<dbReference type="EMBL" id="LXFE01004217">
    <property type="protein sequence ID" value="OLL21859.1"/>
    <property type="molecule type" value="Genomic_DNA"/>
</dbReference>
<dbReference type="STRING" id="1198029.A0A1U7LGT6"/>
<keyword evidence="5" id="KW-1185">Reference proteome</keyword>
<comment type="caution">
    <text evidence="4">The sequence shown here is derived from an EMBL/GenBank/DDBJ whole genome shotgun (WGS) entry which is preliminary data.</text>
</comment>
<dbReference type="OrthoDB" id="194865at2759"/>
<dbReference type="Gene3D" id="3.40.50.1820">
    <property type="entry name" value="alpha/beta hydrolase"/>
    <property type="match status" value="1"/>
</dbReference>
<dbReference type="PANTHER" id="PTHR14189">
    <property type="entry name" value="PROTEIN PHOSPHATASE METHYLESTERASE-1 RELATED"/>
    <property type="match status" value="1"/>
</dbReference>
<gene>
    <name evidence="4" type="ORF">NEOLI_000462</name>
</gene>
<organism evidence="4 5">
    <name type="scientific">Neolecta irregularis (strain DAH-3)</name>
    <dbReference type="NCBI Taxonomy" id="1198029"/>
    <lineage>
        <taxon>Eukaryota</taxon>
        <taxon>Fungi</taxon>
        <taxon>Dikarya</taxon>
        <taxon>Ascomycota</taxon>
        <taxon>Taphrinomycotina</taxon>
        <taxon>Neolectales</taxon>
        <taxon>Neolectaceae</taxon>
        <taxon>Neolecta</taxon>
    </lineage>
</organism>
<evidence type="ECO:0000256" key="1">
    <source>
        <dbReference type="ARBA" id="ARBA00022487"/>
    </source>
</evidence>
<dbReference type="AlphaFoldDB" id="A0A1U7LGT6"/>
<evidence type="ECO:0000259" key="3">
    <source>
        <dbReference type="Pfam" id="PF12146"/>
    </source>
</evidence>
<name>A0A1U7LGT6_NEOID</name>
<protein>
    <submittedName>
        <fullName evidence="4">Protein phosphatase methylesterase 1</fullName>
    </submittedName>
</protein>
<dbReference type="Pfam" id="PF12146">
    <property type="entry name" value="Hydrolase_4"/>
    <property type="match status" value="1"/>
</dbReference>
<evidence type="ECO:0000256" key="2">
    <source>
        <dbReference type="ARBA" id="ARBA00022801"/>
    </source>
</evidence>
<sequence>MSDLHRKLFQTSLPHLNECGDGGIKPTNGEQSTRNPMSLDKYFRDQCRIQTSSSVSLQVYSTLPEPIPDVVFVCHHGAGSSAASFAILARELESQNAGIIAFDARGHGESTLLTAQPLDLGLEILASDLVDLVKNIQLAQNWERLPNLVLVGHRKVSPYF</sequence>